<feature type="transmembrane region" description="Helical" evidence="6">
    <location>
        <begin position="178"/>
        <end position="204"/>
    </location>
</feature>
<dbReference type="InterPro" id="IPR050833">
    <property type="entry name" value="Poly_Biosynth_Transport"/>
</dbReference>
<sequence length="527" mass="57270">MIQRSFLHGTLVLMLSGVVTRILGFVYRIYLSRLIGAEGMGLFQMVWPLASLALTFITAGLPIAISKLVAEAYVQRDRARIERVMRISTWVIVTMSVVVVVLMWVLRGFVLRHWFTDPRAYLTYQVMIPIVMVIAISSIYRGYFQGLQDMAPTAWASILETIARIGVVYGLAGSFIRYGIAAAAAAAMAGTVIGEIVGLGYLILQQRRRGRLSDLLPDAPTRSLETLRQTLHAIAELAIPVTVSRLIWSFLWAIEPILVTRALLHAGASGPEATEMYGQYGSMAVPLLVFPTVFTASLAANLVPSVSEAMAEDEVQRVRIRFAQSWRATALVGMPVSVIFTLFAHPLCWAIYRDEGVAPILQVMAPAGFLIYLQGPVTAILQGLNHATVAMVISILGGVLRLSLIWELASQPHLEVLGVAWATTIANVVTLVLYCAALYRYIGLPVNVADTAKVAIASLVMLVVCDLLTPDTGHLGAGRMLAAIVGGGMVYFALCCAFRVVTSRTMQRIPKIGGALAALVRWMPFGI</sequence>
<feature type="transmembrane region" description="Helical" evidence="6">
    <location>
        <begin position="122"/>
        <end position="140"/>
    </location>
</feature>
<feature type="transmembrane region" description="Helical" evidence="6">
    <location>
        <begin position="152"/>
        <end position="172"/>
    </location>
</feature>
<keyword evidence="2" id="KW-1003">Cell membrane</keyword>
<feature type="transmembrane region" description="Helical" evidence="6">
    <location>
        <begin position="246"/>
        <end position="264"/>
    </location>
</feature>
<dbReference type="eggNOG" id="COG2244">
    <property type="taxonomic scope" value="Bacteria"/>
</dbReference>
<organism evidence="7 8">
    <name type="scientific">Alicyclobacillus macrosporangiidus</name>
    <dbReference type="NCBI Taxonomy" id="392015"/>
    <lineage>
        <taxon>Bacteria</taxon>
        <taxon>Bacillati</taxon>
        <taxon>Bacillota</taxon>
        <taxon>Bacilli</taxon>
        <taxon>Bacillales</taxon>
        <taxon>Alicyclobacillaceae</taxon>
        <taxon>Alicyclobacillus</taxon>
    </lineage>
</organism>
<evidence type="ECO:0000313" key="8">
    <source>
        <dbReference type="Proteomes" id="UP000183508"/>
    </source>
</evidence>
<keyword evidence="4 6" id="KW-1133">Transmembrane helix</keyword>
<feature type="transmembrane region" description="Helical" evidence="6">
    <location>
        <begin position="42"/>
        <end position="66"/>
    </location>
</feature>
<dbReference type="Proteomes" id="UP000183508">
    <property type="component" value="Unassembled WGS sequence"/>
</dbReference>
<feature type="transmembrane region" description="Helical" evidence="6">
    <location>
        <begin position="87"/>
        <end position="110"/>
    </location>
</feature>
<dbReference type="CDD" id="cd13124">
    <property type="entry name" value="MATE_SpoVB_like"/>
    <property type="match status" value="1"/>
</dbReference>
<dbReference type="InterPro" id="IPR024923">
    <property type="entry name" value="PG_synth_SpoVB"/>
</dbReference>
<evidence type="ECO:0000256" key="5">
    <source>
        <dbReference type="ARBA" id="ARBA00023136"/>
    </source>
</evidence>
<evidence type="ECO:0000256" key="4">
    <source>
        <dbReference type="ARBA" id="ARBA00022989"/>
    </source>
</evidence>
<dbReference type="Pfam" id="PF01943">
    <property type="entry name" value="Polysacc_synt"/>
    <property type="match status" value="1"/>
</dbReference>
<dbReference type="RefSeq" id="WP_074951689.1">
    <property type="nucleotide sequence ID" value="NZ_FPBV01000008.1"/>
</dbReference>
<dbReference type="NCBIfam" id="TIGR02900">
    <property type="entry name" value="spore_V_B"/>
    <property type="match status" value="1"/>
</dbReference>
<dbReference type="InterPro" id="IPR014249">
    <property type="entry name" value="Spore_V_B"/>
</dbReference>
<dbReference type="PANTHER" id="PTHR30250">
    <property type="entry name" value="PST FAMILY PREDICTED COLANIC ACID TRANSPORTER"/>
    <property type="match status" value="1"/>
</dbReference>
<feature type="transmembrane region" description="Helical" evidence="6">
    <location>
        <begin position="12"/>
        <end position="30"/>
    </location>
</feature>
<feature type="transmembrane region" description="Helical" evidence="6">
    <location>
        <begin position="328"/>
        <end position="352"/>
    </location>
</feature>
<proteinExistence type="predicted"/>
<dbReference type="OrthoDB" id="9775950at2"/>
<dbReference type="InterPro" id="IPR002797">
    <property type="entry name" value="Polysacc_synth"/>
</dbReference>
<evidence type="ECO:0000256" key="2">
    <source>
        <dbReference type="ARBA" id="ARBA00022475"/>
    </source>
</evidence>
<dbReference type="STRING" id="392015.SAMN05421543_10831"/>
<dbReference type="GO" id="GO:0005886">
    <property type="term" value="C:plasma membrane"/>
    <property type="evidence" value="ECO:0007669"/>
    <property type="project" value="UniProtKB-SubCell"/>
</dbReference>
<evidence type="ECO:0000256" key="1">
    <source>
        <dbReference type="ARBA" id="ARBA00004651"/>
    </source>
</evidence>
<evidence type="ECO:0000256" key="3">
    <source>
        <dbReference type="ARBA" id="ARBA00022692"/>
    </source>
</evidence>
<feature type="transmembrane region" description="Helical" evidence="6">
    <location>
        <begin position="418"/>
        <end position="439"/>
    </location>
</feature>
<evidence type="ECO:0000256" key="6">
    <source>
        <dbReference type="SAM" id="Phobius"/>
    </source>
</evidence>
<dbReference type="PIRSF" id="PIRSF038958">
    <property type="entry name" value="PG_synth_SpoVB"/>
    <property type="match status" value="1"/>
</dbReference>
<dbReference type="AlphaFoldDB" id="A0A1I7J023"/>
<reference evidence="8" key="1">
    <citation type="submission" date="2016-10" db="EMBL/GenBank/DDBJ databases">
        <authorList>
            <person name="Varghese N."/>
        </authorList>
    </citation>
    <scope>NUCLEOTIDE SEQUENCE [LARGE SCALE GENOMIC DNA]</scope>
    <source>
        <strain evidence="8">DSM 17980</strain>
    </source>
</reference>
<comment type="subcellular location">
    <subcellularLocation>
        <location evidence="1">Cell membrane</location>
        <topology evidence="1">Multi-pass membrane protein</topology>
    </subcellularLocation>
</comment>
<feature type="transmembrane region" description="Helical" evidence="6">
    <location>
        <begin position="481"/>
        <end position="501"/>
    </location>
</feature>
<evidence type="ECO:0000313" key="7">
    <source>
        <dbReference type="EMBL" id="SFU78555.1"/>
    </source>
</evidence>
<feature type="transmembrane region" description="Helical" evidence="6">
    <location>
        <begin position="387"/>
        <end position="406"/>
    </location>
</feature>
<dbReference type="EMBL" id="FPBV01000008">
    <property type="protein sequence ID" value="SFU78555.1"/>
    <property type="molecule type" value="Genomic_DNA"/>
</dbReference>
<feature type="transmembrane region" description="Helical" evidence="6">
    <location>
        <begin position="358"/>
        <end position="375"/>
    </location>
</feature>
<name>A0A1I7J023_9BACL</name>
<keyword evidence="5 6" id="KW-0472">Membrane</keyword>
<keyword evidence="8" id="KW-1185">Reference proteome</keyword>
<accession>A0A1I7J023</accession>
<dbReference type="PANTHER" id="PTHR30250:SF24">
    <property type="entry name" value="STAGE V SPORULATION PROTEIN B"/>
    <property type="match status" value="1"/>
</dbReference>
<gene>
    <name evidence="7" type="ORF">SAMN05421543_10831</name>
</gene>
<feature type="transmembrane region" description="Helical" evidence="6">
    <location>
        <begin position="284"/>
        <end position="307"/>
    </location>
</feature>
<protein>
    <submittedName>
        <fullName evidence="7">Stage V sporulation protein B</fullName>
    </submittedName>
</protein>
<feature type="transmembrane region" description="Helical" evidence="6">
    <location>
        <begin position="451"/>
        <end position="469"/>
    </location>
</feature>
<keyword evidence="3 6" id="KW-0812">Transmembrane</keyword>